<dbReference type="Pfam" id="PF00498">
    <property type="entry name" value="FHA"/>
    <property type="match status" value="1"/>
</dbReference>
<dbReference type="Proteomes" id="UP000663929">
    <property type="component" value="Chromosome"/>
</dbReference>
<dbReference type="InterPro" id="IPR008984">
    <property type="entry name" value="SMAD_FHA_dom_sf"/>
</dbReference>
<dbReference type="PROSITE" id="PS50006">
    <property type="entry name" value="FHA_DOMAIN"/>
    <property type="match status" value="1"/>
</dbReference>
<evidence type="ECO:0000259" key="2">
    <source>
        <dbReference type="PROSITE" id="PS50006"/>
    </source>
</evidence>
<dbReference type="PANTHER" id="PTHR23308">
    <property type="entry name" value="NUCLEAR INHIBITOR OF PROTEIN PHOSPHATASE-1"/>
    <property type="match status" value="1"/>
</dbReference>
<dbReference type="InterPro" id="IPR050923">
    <property type="entry name" value="Cell_Proc_Reg/RNA_Proc"/>
</dbReference>
<feature type="region of interest" description="Disordered" evidence="1">
    <location>
        <begin position="62"/>
        <end position="146"/>
    </location>
</feature>
<evidence type="ECO:0000313" key="4">
    <source>
        <dbReference type="Proteomes" id="UP000663929"/>
    </source>
</evidence>
<dbReference type="Gene3D" id="2.60.200.20">
    <property type="match status" value="1"/>
</dbReference>
<gene>
    <name evidence="3" type="ORF">J3U87_11850</name>
</gene>
<accession>A0A8A4TY14</accession>
<dbReference type="SMART" id="SM00240">
    <property type="entry name" value="FHA"/>
    <property type="match status" value="1"/>
</dbReference>
<organism evidence="3 4">
    <name type="scientific">Sulfidibacter corallicola</name>
    <dbReference type="NCBI Taxonomy" id="2818388"/>
    <lineage>
        <taxon>Bacteria</taxon>
        <taxon>Pseudomonadati</taxon>
        <taxon>Acidobacteriota</taxon>
        <taxon>Holophagae</taxon>
        <taxon>Acanthopleuribacterales</taxon>
        <taxon>Acanthopleuribacteraceae</taxon>
        <taxon>Sulfidibacter</taxon>
    </lineage>
</organism>
<dbReference type="InterPro" id="IPR000253">
    <property type="entry name" value="FHA_dom"/>
</dbReference>
<keyword evidence="4" id="KW-1185">Reference proteome</keyword>
<evidence type="ECO:0000256" key="1">
    <source>
        <dbReference type="SAM" id="MobiDB-lite"/>
    </source>
</evidence>
<sequence>MANIGCPKCGAENRSTAKFCVMCRHPLVRRASSVCARGHRLDPSWDQCPFCKAMDDDAVGNAHSLPDGSVAVKNGRQQRTTMVERRTPAKAPAPREPVGSPPPAPSSPSPAPSSPRTEPMPIAARASVPEVKPSRRTQVVRPRPAADAKPVVAVLVGESRDTTGAVYAVRAGRNAIGSDPTADIRIPDDKVSGKHAVILVRSDEVWIDDSLSTNGTFHNGRMLEEKARLQRGDHIQVGDTLLRFSPVVSPDPSKRQPLA</sequence>
<proteinExistence type="predicted"/>
<dbReference type="SUPFAM" id="SSF49879">
    <property type="entry name" value="SMAD/FHA domain"/>
    <property type="match status" value="1"/>
</dbReference>
<feature type="compositionally biased region" description="Pro residues" evidence="1">
    <location>
        <begin position="99"/>
        <end position="113"/>
    </location>
</feature>
<dbReference type="AlphaFoldDB" id="A0A8A4TY14"/>
<evidence type="ECO:0000313" key="3">
    <source>
        <dbReference type="EMBL" id="QTD54390.1"/>
    </source>
</evidence>
<dbReference type="EMBL" id="CP071793">
    <property type="protein sequence ID" value="QTD54390.1"/>
    <property type="molecule type" value="Genomic_DNA"/>
</dbReference>
<protein>
    <submittedName>
        <fullName evidence="3">FHA domain-containing protein</fullName>
    </submittedName>
</protein>
<feature type="domain" description="FHA" evidence="2">
    <location>
        <begin position="169"/>
        <end position="223"/>
    </location>
</feature>
<name>A0A8A4TY14_SULCO</name>
<dbReference type="KEGG" id="scor:J3U87_11850"/>
<dbReference type="RefSeq" id="WP_237383244.1">
    <property type="nucleotide sequence ID" value="NZ_CP071793.1"/>
</dbReference>
<reference evidence="3" key="1">
    <citation type="submission" date="2021-03" db="EMBL/GenBank/DDBJ databases">
        <title>Acanthopleuribacteraceae sp. M133.</title>
        <authorList>
            <person name="Wang G."/>
        </authorList>
    </citation>
    <scope>NUCLEOTIDE SEQUENCE</scope>
    <source>
        <strain evidence="3">M133</strain>
    </source>
</reference>
<dbReference type="CDD" id="cd00060">
    <property type="entry name" value="FHA"/>
    <property type="match status" value="1"/>
</dbReference>